<proteinExistence type="predicted"/>
<gene>
    <name evidence="1" type="ORF">SMN809_LOCUS43089</name>
</gene>
<evidence type="ECO:0000313" key="1">
    <source>
        <dbReference type="EMBL" id="CAF4701990.1"/>
    </source>
</evidence>
<reference evidence="1" key="1">
    <citation type="submission" date="2021-02" db="EMBL/GenBank/DDBJ databases">
        <authorList>
            <person name="Nowell W R."/>
        </authorList>
    </citation>
    <scope>NUCLEOTIDE SEQUENCE</scope>
</reference>
<name>A0A8S3A731_9BILA</name>
<dbReference type="Proteomes" id="UP000676336">
    <property type="component" value="Unassembled WGS sequence"/>
</dbReference>
<protein>
    <submittedName>
        <fullName evidence="1">Uncharacterized protein</fullName>
    </submittedName>
</protein>
<sequence length="168" mass="19450">MSEEIHSTWIQHSRNLFTNEENIDEKQPNSHVDRLSLLCSFCKTHLPSLAVYREHLLLCGNKTDQCPKCRKFIRRAIFAYHYENNCAIVDELDDSVSTISTGFDLLPSISNVDDSLKFSSRSNKDDVKHKQHRVTLLSNEDHKDTSHMNPCTLCGQNYDETAWKKHQV</sequence>
<dbReference type="EMBL" id="CAJOBI010126171">
    <property type="protein sequence ID" value="CAF4701990.1"/>
    <property type="molecule type" value="Genomic_DNA"/>
</dbReference>
<evidence type="ECO:0000313" key="2">
    <source>
        <dbReference type="Proteomes" id="UP000676336"/>
    </source>
</evidence>
<dbReference type="AlphaFoldDB" id="A0A8S3A731"/>
<comment type="caution">
    <text evidence="1">The sequence shown here is derived from an EMBL/GenBank/DDBJ whole genome shotgun (WGS) entry which is preliminary data.</text>
</comment>
<accession>A0A8S3A731</accession>
<organism evidence="1 2">
    <name type="scientific">Rotaria magnacalcarata</name>
    <dbReference type="NCBI Taxonomy" id="392030"/>
    <lineage>
        <taxon>Eukaryota</taxon>
        <taxon>Metazoa</taxon>
        <taxon>Spiralia</taxon>
        <taxon>Gnathifera</taxon>
        <taxon>Rotifera</taxon>
        <taxon>Eurotatoria</taxon>
        <taxon>Bdelloidea</taxon>
        <taxon>Philodinida</taxon>
        <taxon>Philodinidae</taxon>
        <taxon>Rotaria</taxon>
    </lineage>
</organism>